<evidence type="ECO:0000313" key="3">
    <source>
        <dbReference type="Proteomes" id="UP000215616"/>
    </source>
</evidence>
<evidence type="ECO:0008006" key="4">
    <source>
        <dbReference type="Google" id="ProtNLM"/>
    </source>
</evidence>
<dbReference type="SUPFAM" id="SSF109709">
    <property type="entry name" value="KorB DNA-binding domain-like"/>
    <property type="match status" value="1"/>
</dbReference>
<feature type="compositionally biased region" description="Basic and acidic residues" evidence="1">
    <location>
        <begin position="624"/>
        <end position="633"/>
    </location>
</feature>
<protein>
    <recommendedName>
        <fullName evidence="4">Chromosome partitioning protein ParB</fullName>
    </recommendedName>
</protein>
<dbReference type="PANTHER" id="PTHR33375:SF7">
    <property type="entry name" value="CHROMOSOME 2-PARTITIONING PROTEIN PARB-RELATED"/>
    <property type="match status" value="1"/>
</dbReference>
<feature type="region of interest" description="Disordered" evidence="1">
    <location>
        <begin position="338"/>
        <end position="366"/>
    </location>
</feature>
<gene>
    <name evidence="2" type="ORF">B7Z12_17780</name>
</gene>
<accession>A0A258CWY9</accession>
<dbReference type="AlphaFoldDB" id="A0A258CWY9"/>
<dbReference type="Proteomes" id="UP000215616">
    <property type="component" value="Unassembled WGS sequence"/>
</dbReference>
<dbReference type="Gene3D" id="1.10.10.2830">
    <property type="match status" value="1"/>
</dbReference>
<dbReference type="InterPro" id="IPR050336">
    <property type="entry name" value="Chromosome_partition/occlusion"/>
</dbReference>
<feature type="region of interest" description="Disordered" evidence="1">
    <location>
        <begin position="603"/>
        <end position="649"/>
    </location>
</feature>
<dbReference type="EMBL" id="NCDQ01000383">
    <property type="protein sequence ID" value="OYW99611.1"/>
    <property type="molecule type" value="Genomic_DNA"/>
</dbReference>
<evidence type="ECO:0000256" key="1">
    <source>
        <dbReference type="SAM" id="MobiDB-lite"/>
    </source>
</evidence>
<dbReference type="GO" id="GO:0005694">
    <property type="term" value="C:chromosome"/>
    <property type="evidence" value="ECO:0007669"/>
    <property type="project" value="TreeGrafter"/>
</dbReference>
<comment type="caution">
    <text evidence="2">The sequence shown here is derived from an EMBL/GenBank/DDBJ whole genome shotgun (WGS) entry which is preliminary data.</text>
</comment>
<organism evidence="2 3">
    <name type="scientific">Caulobacter vibrioides</name>
    <name type="common">Caulobacter crescentus</name>
    <dbReference type="NCBI Taxonomy" id="155892"/>
    <lineage>
        <taxon>Bacteria</taxon>
        <taxon>Pseudomonadati</taxon>
        <taxon>Pseudomonadota</taxon>
        <taxon>Alphaproteobacteria</taxon>
        <taxon>Caulobacterales</taxon>
        <taxon>Caulobacteraceae</taxon>
        <taxon>Caulobacter</taxon>
    </lineage>
</organism>
<reference evidence="2 3" key="1">
    <citation type="submission" date="2017-03" db="EMBL/GenBank/DDBJ databases">
        <title>Lifting the veil on microbial sulfur biogeochemistry in mining wastewaters.</title>
        <authorList>
            <person name="Kantor R.S."/>
            <person name="Colenbrander Nelson T."/>
            <person name="Marshall S."/>
            <person name="Bennett D."/>
            <person name="Apte S."/>
            <person name="Camacho D."/>
            <person name="Thomas B.C."/>
            <person name="Warren L.A."/>
            <person name="Banfield J.F."/>
        </authorList>
    </citation>
    <scope>NUCLEOTIDE SEQUENCE [LARGE SCALE GENOMIC DNA]</scope>
    <source>
        <strain evidence="2">32-67-7</strain>
    </source>
</reference>
<dbReference type="PANTHER" id="PTHR33375">
    <property type="entry name" value="CHROMOSOME-PARTITIONING PROTEIN PARB-RELATED"/>
    <property type="match status" value="1"/>
</dbReference>
<evidence type="ECO:0000313" key="2">
    <source>
        <dbReference type="EMBL" id="OYW99611.1"/>
    </source>
</evidence>
<proteinExistence type="predicted"/>
<sequence length="716" mass="78483">MQPLFVRPGRKGENKWMALDGRRRIYGFELLVSQGLINTTHLIDLYVCETKEQQARATVLLNSEVFAPHDADRIQAIGKLVKKKMSNAAIARALGYKEVEVKRFAALANVPAEALEAFRKDDISLEGLRLLARLPTDADRQMWAEQTLRAGWLDENRLRSIIRGATADEEDPRFSLVTQDEYLAASGRMAHDLFGELPASVLDPEILDTVWRAKVEPVAAALRERGYEVFVPQARSVQVPDGMEALPNWFQMYYVAANLKTEAHEAQARLNEIRPAIHALTIDLQDPSHLSLMVDMLVADGEMRCFGSVKRELGAITLIPGDEYKIAAGYAVKPYVAPEIEPDGDDGEDGQASSSASSRREPESIYATKSHQVATPKIKVDTAGLTHALHERQTDMGTKGLVRDLADSPNAALIVLLAQIFKGAVLGSGNNYSSDAAAKIQLTAFHSALGVEDDLDGVVRLRLKEWGQRYADSELRPIGFVESLPHGERMQLLADMTAISLDLREHRADGCNGSRRVEASEIAKLCDYNIRTHWTLRGAYLAAHPKKQQMAMLTDMGTDTAQAEKMKKTELTEFVEEQAVAKQYAPPVLDWSLDFVDSTAASDFETDEDGDEDLDGDTDGDQGDSDRLERDPADLQDDNAGDDNQNPDFDIEAQVGALMEQSGLPEHVVREQIAAAAAGIQAGEEFDDTSSRIADDVAATDNATAVGSDLALAEAA</sequence>
<dbReference type="GO" id="GO:0007059">
    <property type="term" value="P:chromosome segregation"/>
    <property type="evidence" value="ECO:0007669"/>
    <property type="project" value="TreeGrafter"/>
</dbReference>
<name>A0A258CWY9_CAUVI</name>
<feature type="compositionally biased region" description="Acidic residues" evidence="1">
    <location>
        <begin position="340"/>
        <end position="349"/>
    </location>
</feature>
<feature type="compositionally biased region" description="Acidic residues" evidence="1">
    <location>
        <begin position="604"/>
        <end position="623"/>
    </location>
</feature>